<dbReference type="OrthoDB" id="9800477at2"/>
<dbReference type="AlphaFoldDB" id="A0A0J9EBG5"/>
<organism evidence="1 2">
    <name type="scientific">Candidatus Rhodobacter oscarellae</name>
    <dbReference type="NCBI Taxonomy" id="1675527"/>
    <lineage>
        <taxon>Bacteria</taxon>
        <taxon>Pseudomonadati</taxon>
        <taxon>Pseudomonadota</taxon>
        <taxon>Alphaproteobacteria</taxon>
        <taxon>Rhodobacterales</taxon>
        <taxon>Rhodobacter group</taxon>
        <taxon>Rhodobacter</taxon>
    </lineage>
</organism>
<reference evidence="1 2" key="1">
    <citation type="submission" date="2015-06" db="EMBL/GenBank/DDBJ databases">
        <title>Draft genome sequence of an Alphaproteobacteria species associated to the Mediterranean sponge Oscarella lobularis.</title>
        <authorList>
            <person name="Jourda C."/>
            <person name="Santini S."/>
            <person name="Claverie J.-M."/>
        </authorList>
    </citation>
    <scope>NUCLEOTIDE SEQUENCE [LARGE SCALE GENOMIC DNA]</scope>
    <source>
        <strain evidence="1">IGS</strain>
    </source>
</reference>
<dbReference type="Proteomes" id="UP000037178">
    <property type="component" value="Unassembled WGS sequence"/>
</dbReference>
<dbReference type="InterPro" id="IPR002481">
    <property type="entry name" value="FUR"/>
</dbReference>
<evidence type="ECO:0000313" key="1">
    <source>
        <dbReference type="EMBL" id="KMW59991.1"/>
    </source>
</evidence>
<sequence length="140" mass="15718">MARKPSKSYKQLLAANGLRPTRQRLALAKLLFEGGGRHVEAQKLHAEAAQAGFEISLATVYNALREFDRAGLIHRIAIPSERVWFDTDTGSHRHYYIEDEDRVLDVPEAIDIAAPKGYRIARIDTIVHLIGAEDDETVLE</sequence>
<dbReference type="GO" id="GO:0003700">
    <property type="term" value="F:DNA-binding transcription factor activity"/>
    <property type="evidence" value="ECO:0007669"/>
    <property type="project" value="InterPro"/>
</dbReference>
<evidence type="ECO:0000313" key="2">
    <source>
        <dbReference type="Proteomes" id="UP000037178"/>
    </source>
</evidence>
<dbReference type="PANTHER" id="PTHR33202">
    <property type="entry name" value="ZINC UPTAKE REGULATION PROTEIN"/>
    <property type="match status" value="1"/>
</dbReference>
<dbReference type="PANTHER" id="PTHR33202:SF7">
    <property type="entry name" value="FERRIC UPTAKE REGULATION PROTEIN"/>
    <property type="match status" value="1"/>
</dbReference>
<name>A0A0J9EBG5_9RHOB</name>
<accession>A0A0J9EBG5</accession>
<dbReference type="Pfam" id="PF01475">
    <property type="entry name" value="FUR"/>
    <property type="match status" value="1"/>
</dbReference>
<dbReference type="PATRIC" id="fig|1675527.3.peg.172"/>
<dbReference type="GO" id="GO:0008270">
    <property type="term" value="F:zinc ion binding"/>
    <property type="evidence" value="ECO:0007669"/>
    <property type="project" value="TreeGrafter"/>
</dbReference>
<protein>
    <submittedName>
        <fullName evidence="1">Iron-responsive regulator Irr</fullName>
    </submittedName>
</protein>
<dbReference type="InterPro" id="IPR036390">
    <property type="entry name" value="WH_DNA-bd_sf"/>
</dbReference>
<dbReference type="InterPro" id="IPR036388">
    <property type="entry name" value="WH-like_DNA-bd_sf"/>
</dbReference>
<gene>
    <name evidence="1" type="ORF">AIOL_000140</name>
</gene>
<dbReference type="GO" id="GO:1900376">
    <property type="term" value="P:regulation of secondary metabolite biosynthetic process"/>
    <property type="evidence" value="ECO:0007669"/>
    <property type="project" value="TreeGrafter"/>
</dbReference>
<proteinExistence type="predicted"/>
<dbReference type="RefSeq" id="WP_049641126.1">
    <property type="nucleotide sequence ID" value="NZ_LFTY01000001.1"/>
</dbReference>
<dbReference type="STRING" id="1675527.AIOL_000140"/>
<dbReference type="GO" id="GO:0000976">
    <property type="term" value="F:transcription cis-regulatory region binding"/>
    <property type="evidence" value="ECO:0007669"/>
    <property type="project" value="TreeGrafter"/>
</dbReference>
<dbReference type="SUPFAM" id="SSF46785">
    <property type="entry name" value="Winged helix' DNA-binding domain"/>
    <property type="match status" value="1"/>
</dbReference>
<keyword evidence="2" id="KW-1185">Reference proteome</keyword>
<dbReference type="GO" id="GO:0045892">
    <property type="term" value="P:negative regulation of DNA-templated transcription"/>
    <property type="evidence" value="ECO:0007669"/>
    <property type="project" value="TreeGrafter"/>
</dbReference>
<dbReference type="EMBL" id="LFTY01000001">
    <property type="protein sequence ID" value="KMW59991.1"/>
    <property type="molecule type" value="Genomic_DNA"/>
</dbReference>
<comment type="caution">
    <text evidence="1">The sequence shown here is derived from an EMBL/GenBank/DDBJ whole genome shotgun (WGS) entry which is preliminary data.</text>
</comment>
<dbReference type="Gene3D" id="1.10.10.10">
    <property type="entry name" value="Winged helix-like DNA-binding domain superfamily/Winged helix DNA-binding domain"/>
    <property type="match status" value="1"/>
</dbReference>